<dbReference type="InterPro" id="IPR029045">
    <property type="entry name" value="ClpP/crotonase-like_dom_sf"/>
</dbReference>
<evidence type="ECO:0000313" key="6">
    <source>
        <dbReference type="Proteomes" id="UP000234275"/>
    </source>
</evidence>
<feature type="compositionally biased region" description="Polar residues" evidence="1">
    <location>
        <begin position="709"/>
        <end position="724"/>
    </location>
</feature>
<proteinExistence type="predicted"/>
<protein>
    <submittedName>
        <fullName evidence="5">Uncharacterized protein</fullName>
    </submittedName>
</protein>
<accession>A0A2I2G740</accession>
<dbReference type="GO" id="GO:0006508">
    <property type="term" value="P:proteolysis"/>
    <property type="evidence" value="ECO:0007669"/>
    <property type="project" value="InterPro"/>
</dbReference>
<dbReference type="RefSeq" id="XP_024703994.1">
    <property type="nucleotide sequence ID" value="XM_024845626.1"/>
</dbReference>
<feature type="chain" id="PRO_5014158804" evidence="2">
    <location>
        <begin position="22"/>
        <end position="923"/>
    </location>
</feature>
<dbReference type="OrthoDB" id="27214at2759"/>
<dbReference type="Gene3D" id="3.90.226.10">
    <property type="entry name" value="2-enoyl-CoA Hydratase, Chain A, domain 1"/>
    <property type="match status" value="1"/>
</dbReference>
<organism evidence="5 6">
    <name type="scientific">Aspergillus steynii IBT 23096</name>
    <dbReference type="NCBI Taxonomy" id="1392250"/>
    <lineage>
        <taxon>Eukaryota</taxon>
        <taxon>Fungi</taxon>
        <taxon>Dikarya</taxon>
        <taxon>Ascomycota</taxon>
        <taxon>Pezizomycotina</taxon>
        <taxon>Eurotiomycetes</taxon>
        <taxon>Eurotiomycetidae</taxon>
        <taxon>Eurotiales</taxon>
        <taxon>Aspergillaceae</taxon>
        <taxon>Aspergillus</taxon>
        <taxon>Aspergillus subgen. Circumdati</taxon>
    </lineage>
</organism>
<feature type="signal peptide" evidence="2">
    <location>
        <begin position="1"/>
        <end position="21"/>
    </location>
</feature>
<feature type="region of interest" description="Disordered" evidence="1">
    <location>
        <begin position="303"/>
        <end position="323"/>
    </location>
</feature>
<evidence type="ECO:0000313" key="5">
    <source>
        <dbReference type="EMBL" id="PLB48692.1"/>
    </source>
</evidence>
<dbReference type="PANTHER" id="PTHR37049:SF5">
    <property type="entry name" value="TAIL SPECIFIC PROTEASE DOMAIN-CONTAINING PROTEIN"/>
    <property type="match status" value="1"/>
</dbReference>
<dbReference type="GeneID" id="36553325"/>
<dbReference type="Pfam" id="PF23658">
    <property type="entry name" value="PDZ_CPAF_rel"/>
    <property type="match status" value="1"/>
</dbReference>
<dbReference type="InterPro" id="IPR052766">
    <property type="entry name" value="S41A_metabolite_peptidase"/>
</dbReference>
<dbReference type="STRING" id="1392250.A0A2I2G740"/>
<gene>
    <name evidence="5" type="ORF">P170DRAFT_382985</name>
</gene>
<sequence>MPDKTNILLLVLQALVLAVSASPSTACGDIVNHKDATFIIFNASQAYDCLKSVPFNPDVASRLIQYWNDTIQFHSTIAYLASPPPDYQQPRVDLVAGLAEIKSYIDQGLFHNQYAFEATLKLLLNAAHDDHLSMTGGILSTFTFGSPYDLVSVSLDGKQLPKVYVANELLANETAGLPWQPSAIATINEKNATEFLEDFAARQSAGKLEPHADWNMLMRSGALEAQGLLEVFYGAASLYPGESIKLVFENGTVRAPVPWQAVYLGPEYTGPLETGGDFYNFFVLGNPPASYNKTLHLSSQQSASSTSVAASEPTSDSNSRQKLWDSAYPPQPDVFQQNHASDAKTLLRGYFLRESSLAVLSIPKFSSNGNKESKTFIQTIKDFLELSKKAGLKRVIIDVQQNKGGQPLLAIETFKLFFPLKKPFTGSRRRRSPMADALGSTLTPYWETFAPNNSSLISNEWVVTSRLDVQTGQEFTSWENYFGSAASYGKDSYTKTEEYNLRNMEFTQEGGSIIIDSGGDPQPYEAKDIIILSDGLCSSACAIFMELMHHQANVSTVVVGGKPDYSPMQAPSGTRGARAYDTRLIDEDIKIAQQMDNSTQEVLPPRDLDFLISTASVNLRDQVRHNDRTNLPLQFVYEPANCRIFFTPKTWYNYTNLWIYAAEAAWQNPKRCVARSDSKADPVPDNIPPHEIHIDDNERVAPPRKHQTVDNPSNNLQAGPQALTSTNGGKCDNRGYCPEKFICEKVQVCGDKKTTYKDERCVRGCGDLVGECDLGWDCDYEDIRAFPLEEKNRKTVKMSGICKPKNALDCIGESHLKSADVDVRNVEDCLWDLDTGIHELHCFNFKNDVQRCHILNTLEGYWQPQSTRYCSMPDLAEWQKNQTCYTEDRHASYQCGKEKVVRFHFNEEQVYFANIETGELHWN</sequence>
<dbReference type="AlphaFoldDB" id="A0A2I2G740"/>
<keyword evidence="6" id="KW-1185">Reference proteome</keyword>
<comment type="caution">
    <text evidence="5">The sequence shown here is derived from an EMBL/GenBank/DDBJ whole genome shotgun (WGS) entry which is preliminary data.</text>
</comment>
<dbReference type="InterPro" id="IPR056186">
    <property type="entry name" value="PDZ_CPAF-rel"/>
</dbReference>
<dbReference type="SUPFAM" id="SSF52096">
    <property type="entry name" value="ClpP/crotonase"/>
    <property type="match status" value="1"/>
</dbReference>
<feature type="region of interest" description="Disordered" evidence="1">
    <location>
        <begin position="702"/>
        <end position="724"/>
    </location>
</feature>
<dbReference type="Proteomes" id="UP000234275">
    <property type="component" value="Unassembled WGS sequence"/>
</dbReference>
<dbReference type="VEuPathDB" id="FungiDB:P170DRAFT_382985"/>
<reference evidence="5 6" key="1">
    <citation type="submission" date="2016-12" db="EMBL/GenBank/DDBJ databases">
        <title>The genomes of Aspergillus section Nigri reveals drivers in fungal speciation.</title>
        <authorList>
            <consortium name="DOE Joint Genome Institute"/>
            <person name="Vesth T.C."/>
            <person name="Nybo J."/>
            <person name="Theobald S."/>
            <person name="Brandl J."/>
            <person name="Frisvad J.C."/>
            <person name="Nielsen K.F."/>
            <person name="Lyhne E.K."/>
            <person name="Kogle M.E."/>
            <person name="Kuo A."/>
            <person name="Riley R."/>
            <person name="Clum A."/>
            <person name="Nolan M."/>
            <person name="Lipzen A."/>
            <person name="Salamov A."/>
            <person name="Henrissat B."/>
            <person name="Wiebenga A."/>
            <person name="De Vries R.P."/>
            <person name="Grigoriev I.V."/>
            <person name="Mortensen U.H."/>
            <person name="Andersen M.R."/>
            <person name="Baker S.E."/>
        </authorList>
    </citation>
    <scope>NUCLEOTIDE SEQUENCE [LARGE SCALE GENOMIC DNA]</scope>
    <source>
        <strain evidence="5 6">IBT 23096</strain>
    </source>
</reference>
<feature type="domain" description="Tail specific protease" evidence="3">
    <location>
        <begin position="357"/>
        <end position="560"/>
    </location>
</feature>
<dbReference type="PANTHER" id="PTHR37049">
    <property type="entry name" value="PEPTIDASE S41 FAMILY PROTEIN"/>
    <property type="match status" value="1"/>
</dbReference>
<evidence type="ECO:0000256" key="1">
    <source>
        <dbReference type="SAM" id="MobiDB-lite"/>
    </source>
</evidence>
<feature type="domain" description="CPAF-like PDZ" evidence="4">
    <location>
        <begin position="143"/>
        <end position="262"/>
    </location>
</feature>
<feature type="compositionally biased region" description="Polar residues" evidence="1">
    <location>
        <begin position="312"/>
        <end position="321"/>
    </location>
</feature>
<evidence type="ECO:0000256" key="2">
    <source>
        <dbReference type="SAM" id="SignalP"/>
    </source>
</evidence>
<evidence type="ECO:0000259" key="3">
    <source>
        <dbReference type="Pfam" id="PF03572"/>
    </source>
</evidence>
<evidence type="ECO:0000259" key="4">
    <source>
        <dbReference type="Pfam" id="PF23658"/>
    </source>
</evidence>
<dbReference type="Pfam" id="PF03572">
    <property type="entry name" value="Peptidase_S41"/>
    <property type="match status" value="1"/>
</dbReference>
<keyword evidence="2" id="KW-0732">Signal</keyword>
<name>A0A2I2G740_9EURO</name>
<dbReference type="GO" id="GO:0008236">
    <property type="term" value="F:serine-type peptidase activity"/>
    <property type="evidence" value="ECO:0007669"/>
    <property type="project" value="InterPro"/>
</dbReference>
<dbReference type="InterPro" id="IPR005151">
    <property type="entry name" value="Tail-specific_protease"/>
</dbReference>
<dbReference type="EMBL" id="MSFO01000004">
    <property type="protein sequence ID" value="PLB48692.1"/>
    <property type="molecule type" value="Genomic_DNA"/>
</dbReference>